<dbReference type="RefSeq" id="WP_379508938.1">
    <property type="nucleotide sequence ID" value="NZ_JBHRTQ010000004.1"/>
</dbReference>
<proteinExistence type="predicted"/>
<protein>
    <submittedName>
        <fullName evidence="1">Formate dehydrogenase subunit delta</fullName>
    </submittedName>
</protein>
<evidence type="ECO:0000313" key="1">
    <source>
        <dbReference type="EMBL" id="MFC3173556.1"/>
    </source>
</evidence>
<dbReference type="Proteomes" id="UP001595604">
    <property type="component" value="Unassembled WGS sequence"/>
</dbReference>
<gene>
    <name evidence="1" type="ORF">ACFOD9_04755</name>
</gene>
<accession>A0ABV7IRW9</accession>
<comment type="caution">
    <text evidence="1">The sequence shown here is derived from an EMBL/GenBank/DDBJ whole genome shotgun (WGS) entry which is preliminary data.</text>
</comment>
<organism evidence="1 2">
    <name type="scientific">Novosphingobium bradum</name>
    <dbReference type="NCBI Taxonomy" id="1737444"/>
    <lineage>
        <taxon>Bacteria</taxon>
        <taxon>Pseudomonadati</taxon>
        <taxon>Pseudomonadota</taxon>
        <taxon>Alphaproteobacteria</taxon>
        <taxon>Sphingomonadales</taxon>
        <taxon>Sphingomonadaceae</taxon>
        <taxon>Novosphingobium</taxon>
    </lineage>
</organism>
<keyword evidence="2" id="KW-1185">Reference proteome</keyword>
<dbReference type="Pfam" id="PF11390">
    <property type="entry name" value="FdsD"/>
    <property type="match status" value="1"/>
</dbReference>
<dbReference type="EMBL" id="JBHRTQ010000004">
    <property type="protein sequence ID" value="MFC3173556.1"/>
    <property type="molecule type" value="Genomic_DNA"/>
</dbReference>
<dbReference type="InterPro" id="IPR021074">
    <property type="entry name" value="Formate_DH_dsu"/>
</dbReference>
<reference evidence="2" key="1">
    <citation type="journal article" date="2019" name="Int. J. Syst. Evol. Microbiol.">
        <title>The Global Catalogue of Microorganisms (GCM) 10K type strain sequencing project: providing services to taxonomists for standard genome sequencing and annotation.</title>
        <authorList>
            <consortium name="The Broad Institute Genomics Platform"/>
            <consortium name="The Broad Institute Genome Sequencing Center for Infectious Disease"/>
            <person name="Wu L."/>
            <person name="Ma J."/>
        </authorList>
    </citation>
    <scope>NUCLEOTIDE SEQUENCE [LARGE SCALE GENOMIC DNA]</scope>
    <source>
        <strain evidence="2">KCTC 42984</strain>
    </source>
</reference>
<sequence length="72" mass="7711">MDKARLHYMANQIARNLAAQGPDAAAEATARHLADYWDPRMKAALLGGGTEGLDPIARAAVDLLRAMRPVSP</sequence>
<evidence type="ECO:0000313" key="2">
    <source>
        <dbReference type="Proteomes" id="UP001595604"/>
    </source>
</evidence>
<name>A0ABV7IRW9_9SPHN</name>